<organism evidence="3 4">
    <name type="scientific">Clostridium innocuum</name>
    <dbReference type="NCBI Taxonomy" id="1522"/>
    <lineage>
        <taxon>Bacteria</taxon>
        <taxon>Bacillati</taxon>
        <taxon>Bacillota</taxon>
        <taxon>Clostridia</taxon>
        <taxon>Eubacteriales</taxon>
        <taxon>Clostridiaceae</taxon>
        <taxon>Clostridium</taxon>
    </lineage>
</organism>
<evidence type="ECO:0000313" key="4">
    <source>
        <dbReference type="Proteomes" id="UP000260025"/>
    </source>
</evidence>
<accession>A0A3E2W4D4</accession>
<proteinExistence type="predicted"/>
<keyword evidence="1" id="KW-0677">Repeat</keyword>
<dbReference type="EMBL" id="QVEV01000002">
    <property type="protein sequence ID" value="RGC18669.1"/>
    <property type="molecule type" value="Genomic_DNA"/>
</dbReference>
<dbReference type="GO" id="GO:0006355">
    <property type="term" value="P:regulation of DNA-templated transcription"/>
    <property type="evidence" value="ECO:0007669"/>
    <property type="project" value="InterPro"/>
</dbReference>
<sequence length="275" mass="32337">MKIEQIINNNVVITKNKKGKETVVIGKGIGFNGKKGDPIDDNKIIKTFMLNDEKEKNSFSLMIDEIPYDIIEFGIEICDFITSRCSKKVSKRILLPLVDHLSTTIERYRTGISLKSELLWDIKYLYQEEYEIAVEVWKMMNEKFNIKVDINEACYITLHIVNSEMDLDIKDAYKATAIIDTSVKIIEKHFKISLKNESLDFQRFITHLQFFAKRMIQNTLLSNDDMKMLLFMKEEYTEEYECAMVIKNKIQEKMKVDIDERECVYLAIHISRLLK</sequence>
<evidence type="ECO:0000259" key="2">
    <source>
        <dbReference type="PROSITE" id="PS51372"/>
    </source>
</evidence>
<dbReference type="AlphaFoldDB" id="A0A3E2W4D4"/>
<comment type="caution">
    <text evidence="3">The sequence shown here is derived from an EMBL/GenBank/DDBJ whole genome shotgun (WGS) entry which is preliminary data.</text>
</comment>
<name>A0A3E2W4D4_CLOIN</name>
<feature type="domain" description="PRD" evidence="2">
    <location>
        <begin position="170"/>
        <end position="275"/>
    </location>
</feature>
<dbReference type="PANTHER" id="PTHR30185">
    <property type="entry name" value="CRYPTIC BETA-GLUCOSIDE BGL OPERON ANTITERMINATOR"/>
    <property type="match status" value="1"/>
</dbReference>
<dbReference type="Proteomes" id="UP000260025">
    <property type="component" value="Unassembled WGS sequence"/>
</dbReference>
<protein>
    <submittedName>
        <fullName evidence="3">PRD domain-containing protein</fullName>
    </submittedName>
</protein>
<dbReference type="Pfam" id="PF03123">
    <property type="entry name" value="CAT_RBD"/>
    <property type="match status" value="1"/>
</dbReference>
<reference evidence="3 4" key="1">
    <citation type="submission" date="2018-08" db="EMBL/GenBank/DDBJ databases">
        <title>A genome reference for cultivated species of the human gut microbiota.</title>
        <authorList>
            <person name="Zou Y."/>
            <person name="Xue W."/>
            <person name="Luo G."/>
        </authorList>
    </citation>
    <scope>NUCLEOTIDE SEQUENCE [LARGE SCALE GENOMIC DNA]</scope>
    <source>
        <strain evidence="3 4">OF01-2LB</strain>
    </source>
</reference>
<dbReference type="SUPFAM" id="SSF50151">
    <property type="entry name" value="SacY-like RNA-binding domain"/>
    <property type="match status" value="1"/>
</dbReference>
<evidence type="ECO:0000256" key="1">
    <source>
        <dbReference type="ARBA" id="ARBA00022737"/>
    </source>
</evidence>
<evidence type="ECO:0000313" key="3">
    <source>
        <dbReference type="EMBL" id="RGC18669.1"/>
    </source>
</evidence>
<dbReference type="SMART" id="SM01061">
    <property type="entry name" value="CAT_RBD"/>
    <property type="match status" value="1"/>
</dbReference>
<dbReference type="Pfam" id="PF00874">
    <property type="entry name" value="PRD"/>
    <property type="match status" value="2"/>
</dbReference>
<dbReference type="InterPro" id="IPR036634">
    <property type="entry name" value="PRD_sf"/>
</dbReference>
<dbReference type="PANTHER" id="PTHR30185:SF15">
    <property type="entry name" value="CRYPTIC BETA-GLUCOSIDE BGL OPERON ANTITERMINATOR"/>
    <property type="match status" value="1"/>
</dbReference>
<dbReference type="InterPro" id="IPR050661">
    <property type="entry name" value="BglG_antiterminators"/>
</dbReference>
<dbReference type="Gene3D" id="1.10.1790.10">
    <property type="entry name" value="PRD domain"/>
    <property type="match status" value="2"/>
</dbReference>
<dbReference type="InterPro" id="IPR004341">
    <property type="entry name" value="CAT_RNA-bd_dom"/>
</dbReference>
<dbReference type="InterPro" id="IPR036650">
    <property type="entry name" value="CAT_RNA-bd_dom_sf"/>
</dbReference>
<feature type="domain" description="PRD" evidence="2">
    <location>
        <begin position="65"/>
        <end position="169"/>
    </location>
</feature>
<dbReference type="Gene3D" id="2.30.24.10">
    <property type="entry name" value="CAT RNA-binding domain"/>
    <property type="match status" value="1"/>
</dbReference>
<gene>
    <name evidence="3" type="ORF">DXA38_02945</name>
</gene>
<dbReference type="InterPro" id="IPR011608">
    <property type="entry name" value="PRD"/>
</dbReference>
<dbReference type="RefSeq" id="WP_117441909.1">
    <property type="nucleotide sequence ID" value="NZ_JAKNHC010000024.1"/>
</dbReference>
<dbReference type="GO" id="GO:0003723">
    <property type="term" value="F:RNA binding"/>
    <property type="evidence" value="ECO:0007669"/>
    <property type="project" value="InterPro"/>
</dbReference>
<dbReference type="SUPFAM" id="SSF63520">
    <property type="entry name" value="PTS-regulatory domain, PRD"/>
    <property type="match status" value="2"/>
</dbReference>
<dbReference type="PROSITE" id="PS51372">
    <property type="entry name" value="PRD_2"/>
    <property type="match status" value="2"/>
</dbReference>
<dbReference type="OrthoDB" id="9813552at2"/>